<accession>A0A2Y9JG04</accession>
<name>A0A2Y9JG04_ENHLU</name>
<gene>
    <name evidence="3" type="primary">LOC111147029</name>
</gene>
<evidence type="ECO:0000256" key="1">
    <source>
        <dbReference type="SAM" id="Phobius"/>
    </source>
</evidence>
<organism evidence="2 3">
    <name type="scientific">Enhydra lutris kenyoni</name>
    <name type="common">northern sea otter</name>
    <dbReference type="NCBI Taxonomy" id="391180"/>
    <lineage>
        <taxon>Eukaryota</taxon>
        <taxon>Metazoa</taxon>
        <taxon>Chordata</taxon>
        <taxon>Craniata</taxon>
        <taxon>Vertebrata</taxon>
        <taxon>Euteleostomi</taxon>
        <taxon>Mammalia</taxon>
        <taxon>Eutheria</taxon>
        <taxon>Laurasiatheria</taxon>
        <taxon>Carnivora</taxon>
        <taxon>Caniformia</taxon>
        <taxon>Musteloidea</taxon>
        <taxon>Mustelidae</taxon>
        <taxon>Lutrinae</taxon>
        <taxon>Enhydra</taxon>
    </lineage>
</organism>
<dbReference type="Proteomes" id="UP000248482">
    <property type="component" value="Unplaced"/>
</dbReference>
<keyword evidence="1" id="KW-0472">Membrane</keyword>
<dbReference type="KEGG" id="elk:111147029"/>
<keyword evidence="1 3" id="KW-0812">Transmembrane</keyword>
<dbReference type="RefSeq" id="XP_022358594.1">
    <property type="nucleotide sequence ID" value="XM_022502886.1"/>
</dbReference>
<evidence type="ECO:0000313" key="2">
    <source>
        <dbReference type="Proteomes" id="UP000248482"/>
    </source>
</evidence>
<dbReference type="AlphaFoldDB" id="A0A2Y9JG04"/>
<dbReference type="OrthoDB" id="9907850at2759"/>
<feature type="transmembrane region" description="Helical" evidence="1">
    <location>
        <begin position="50"/>
        <end position="76"/>
    </location>
</feature>
<dbReference type="PANTHER" id="PTHR36467">
    <property type="entry name" value="TRANSMEMBRANE PROTEIN 207"/>
    <property type="match status" value="1"/>
</dbReference>
<evidence type="ECO:0000313" key="3">
    <source>
        <dbReference type="RefSeq" id="XP_022358594.1"/>
    </source>
</evidence>
<dbReference type="STRING" id="391180.A0A2Y9JG04"/>
<dbReference type="InterPro" id="IPR039490">
    <property type="entry name" value="TMEM207"/>
</dbReference>
<protein>
    <submittedName>
        <fullName evidence="3">Transmembrane protein 207</fullName>
    </submittedName>
</protein>
<proteinExistence type="predicted"/>
<keyword evidence="2" id="KW-1185">Reference proteome</keyword>
<dbReference type="PANTHER" id="PTHR36467:SF1">
    <property type="entry name" value="TRANSMEMBRANE PROTEIN 207"/>
    <property type="match status" value="1"/>
</dbReference>
<dbReference type="GeneID" id="111147029"/>
<sequence>MLGPRPFNFTSVFSKAGTSCLPLFQLVLSDPPCEESEMCINYKDRYTSDWYIWILLLIFLVTLLCGVMFFCFQCWLRRPRMESPRRTMAVFAVGDLDPVYGTEVAVNPTVGIHLQTQNSEMCPAPCFGTLDPPPPYEEILKSS</sequence>
<keyword evidence="1" id="KW-1133">Transmembrane helix</keyword>
<reference evidence="3" key="1">
    <citation type="submission" date="2025-08" db="UniProtKB">
        <authorList>
            <consortium name="RefSeq"/>
        </authorList>
    </citation>
    <scope>IDENTIFICATION</scope>
    <source>
        <tissue evidence="3">Blood</tissue>
    </source>
</reference>